<keyword evidence="2 3" id="KW-0378">Hydrolase</keyword>
<evidence type="ECO:0000256" key="3">
    <source>
        <dbReference type="HAMAP-Rule" id="MF_01989"/>
    </source>
</evidence>
<dbReference type="Proteomes" id="UP000181899">
    <property type="component" value="Unassembled WGS sequence"/>
</dbReference>
<gene>
    <name evidence="4" type="ORF">SAMN04488695_102297</name>
</gene>
<comment type="catalytic activity">
    <reaction evidence="3">
        <text>cyanurate + H2O = 1-carboxybiuret + H(+)</text>
        <dbReference type="Rhea" id="RHEA:70363"/>
        <dbReference type="ChEBI" id="CHEBI:15377"/>
        <dbReference type="ChEBI" id="CHEBI:15378"/>
        <dbReference type="ChEBI" id="CHEBI:38028"/>
        <dbReference type="ChEBI" id="CHEBI:142864"/>
        <dbReference type="EC" id="3.5.2.15"/>
    </reaction>
</comment>
<dbReference type="InterPro" id="IPR043008">
    <property type="entry name" value="AtzD/Barbiturase_RUA"/>
</dbReference>
<feature type="binding site" evidence="3">
    <location>
        <position position="355"/>
    </location>
    <ligand>
        <name>Mg(2+)</name>
        <dbReference type="ChEBI" id="CHEBI:18420"/>
        <note>structural</note>
    </ligand>
</feature>
<keyword evidence="5" id="KW-1185">Reference proteome</keyword>
<feature type="binding site" evidence="3">
    <location>
        <position position="52"/>
    </location>
    <ligand>
        <name>substrate</name>
    </ligand>
</feature>
<dbReference type="HAMAP" id="MF_01989">
    <property type="entry name" value="Cyc_amidohydrol"/>
    <property type="match status" value="1"/>
</dbReference>
<feature type="region of interest" description="RU B" evidence="3">
    <location>
        <begin position="112"/>
        <end position="249"/>
    </location>
</feature>
<reference evidence="4 5" key="1">
    <citation type="submission" date="2016-10" db="EMBL/GenBank/DDBJ databases">
        <authorList>
            <person name="de Groot N.N."/>
        </authorList>
    </citation>
    <scope>NUCLEOTIDE SEQUENCE [LARGE SCALE GENOMIC DNA]</scope>
    <source>
        <strain evidence="4 5">ML2</strain>
    </source>
</reference>
<evidence type="ECO:0000313" key="4">
    <source>
        <dbReference type="EMBL" id="SFN56916.1"/>
    </source>
</evidence>
<dbReference type="eggNOG" id="ENOG502Z8BS">
    <property type="taxonomic scope" value="Bacteria"/>
</dbReference>
<proteinExistence type="inferred from homology"/>
<dbReference type="InterPro" id="IPR014086">
    <property type="entry name" value="AtzD/Barbiturase"/>
</dbReference>
<comment type="function">
    <text evidence="3">Responsible for the hydrolysis of cyanuric acid, an intermediate formed during catabolism of s-triazine based compounds in herbicides such as atrazine and polymers such as melamine. Catalyzes the hydrolytic opening of the s-triazine ring of cyanuric acid (2,4,6-trihydroxy-s-triazine) to yield carbon dioxide and carboxybiuret, which spontaneously decarboxylates to biuret.</text>
</comment>
<dbReference type="UniPathway" id="UPA00008">
    <property type="reaction ID" value="UER00502"/>
</dbReference>
<feature type="binding site" evidence="3">
    <location>
        <position position="194"/>
    </location>
    <ligand>
        <name>substrate</name>
    </ligand>
</feature>
<dbReference type="NCBIfam" id="TIGR02714">
    <property type="entry name" value="amido_AtzD_TrzD"/>
    <property type="match status" value="1"/>
</dbReference>
<feature type="binding site" evidence="3">
    <location>
        <position position="351"/>
    </location>
    <ligand>
        <name>Mg(2+)</name>
        <dbReference type="ChEBI" id="CHEBI:18420"/>
        <note>structural</note>
    </ligand>
</feature>
<feature type="binding site" evidence="3">
    <location>
        <begin position="348"/>
        <end position="349"/>
    </location>
    <ligand>
        <name>substrate</name>
    </ligand>
</feature>
<dbReference type="InterPro" id="IPR043007">
    <property type="entry name" value="AtzD/Barbiturase_RUC"/>
</dbReference>
<accession>A0A1I5A3F4</accession>
<keyword evidence="3" id="KW-0460">Magnesium</keyword>
<evidence type="ECO:0000313" key="5">
    <source>
        <dbReference type="Proteomes" id="UP000181899"/>
    </source>
</evidence>
<evidence type="ECO:0000256" key="2">
    <source>
        <dbReference type="ARBA" id="ARBA00022801"/>
    </source>
</evidence>
<dbReference type="GO" id="GO:0018753">
    <property type="term" value="F:cyanuric acid amidohydrolase activity"/>
    <property type="evidence" value="ECO:0007669"/>
    <property type="project" value="UniProtKB-UniRule"/>
</dbReference>
<feature type="binding site" evidence="3">
    <location>
        <position position="329"/>
    </location>
    <ligand>
        <name>substrate</name>
    </ligand>
</feature>
<dbReference type="EMBL" id="FOVK01000002">
    <property type="protein sequence ID" value="SFN56916.1"/>
    <property type="molecule type" value="Genomic_DNA"/>
</dbReference>
<dbReference type="RefSeq" id="WP_074911371.1">
    <property type="nucleotide sequence ID" value="NZ_FOVK01000002.1"/>
</dbReference>
<dbReference type="Pfam" id="PF09663">
    <property type="entry name" value="Amido_AtzD_TrzD"/>
    <property type="match status" value="1"/>
</dbReference>
<keyword evidence="3" id="KW-0479">Metal-binding</keyword>
<sequence length="368" mass="39581">MVDINVFKLPVAGPDDVSVLKEKVAAGEIVAKDIIAVLGKTEGNGCVNDFTRGFCTMAYRKTISDLTGLSEHEVEKKVAFVMSGGTEGVMSPHVMIFTRKELEEETSSEEKALNVTVGFTRNFLPEEMGTVTMVQEVKRVVLELMEQANIESKDDVHFVQIKCPLLTSDRILDAEKRGKKVVVTDTYKSMGYTRGASALGVAIALGEVDEAKVTEETILKDYSLYSGVASTSAGVELLNCEIILMGNAKGSKSKYRIGHSVMQDAIDLESIIEAMNSAGLSVDKLPTEEDKKRIVNVLAKAEASPDGYVRGRRNTMLTDSDINHTRHARAVVNGLIAGLVGDPMVYVSGGAEHQGPAGGGPVAVIIEK</sequence>
<feature type="binding site" evidence="3">
    <location>
        <position position="359"/>
    </location>
    <ligand>
        <name>Mg(2+)</name>
        <dbReference type="ChEBI" id="CHEBI:18420"/>
        <note>structural</note>
    </ligand>
</feature>
<comment type="similarity">
    <text evidence="1 3">Belongs to the cyclic amide hydrolase (CyAH) family.</text>
</comment>
<feature type="site" description="Important for substrate specificity" evidence="3">
    <location>
        <position position="325"/>
    </location>
</feature>
<feature type="region of interest" description="RU A" evidence="3">
    <location>
        <begin position="1"/>
        <end position="103"/>
    </location>
</feature>
<feature type="binding site" evidence="3">
    <location>
        <position position="356"/>
    </location>
    <ligand>
        <name>Mg(2+)</name>
        <dbReference type="ChEBI" id="CHEBI:18420"/>
        <note>structural</note>
    </ligand>
</feature>
<dbReference type="InterPro" id="IPR043006">
    <property type="entry name" value="AtzD/Barbiturase_RUB"/>
</dbReference>
<dbReference type="OrthoDB" id="569708at2"/>
<feature type="binding site" evidence="3">
    <location>
        <begin position="83"/>
        <end position="84"/>
    </location>
    <ligand>
        <name>substrate</name>
    </ligand>
</feature>
<feature type="binding site" evidence="3">
    <location>
        <position position="302"/>
    </location>
    <ligand>
        <name>Mg(2+)</name>
        <dbReference type="ChEBI" id="CHEBI:18420"/>
        <note>structural</note>
    </ligand>
</feature>
<dbReference type="Gene3D" id="3.30.1330.170">
    <property type="entry name" value="Cyanuric acid hydrolase/Barbiturase, RU A"/>
    <property type="match status" value="1"/>
</dbReference>
<feature type="active site" description="Nucleophile" evidence="3">
    <location>
        <position position="232"/>
    </location>
</feature>
<evidence type="ECO:0000256" key="1">
    <source>
        <dbReference type="ARBA" id="ARBA00010947"/>
    </source>
</evidence>
<feature type="active site" evidence="3">
    <location>
        <position position="162"/>
    </location>
</feature>
<dbReference type="GO" id="GO:0046872">
    <property type="term" value="F:metal ion binding"/>
    <property type="evidence" value="ECO:0007669"/>
    <property type="project" value="UniProtKB-UniRule"/>
</dbReference>
<protein>
    <recommendedName>
        <fullName evidence="3">Cyanuric acid amidohydrolase</fullName>
        <shortName evidence="3">CAH</shortName>
        <ecNumber evidence="3">3.5.2.15</ecNumber>
    </recommendedName>
</protein>
<name>A0A1I5A3F4_9CLOT</name>
<feature type="binding site" evidence="3">
    <location>
        <position position="354"/>
    </location>
    <ligand>
        <name>Mg(2+)</name>
        <dbReference type="ChEBI" id="CHEBI:18420"/>
        <note>structural</note>
    </ligand>
</feature>
<dbReference type="AlphaFoldDB" id="A0A1I5A3F4"/>
<feature type="region of interest" description="RU C" evidence="3">
    <location>
        <begin position="255"/>
        <end position="368"/>
    </location>
</feature>
<dbReference type="Gene3D" id="3.30.1330.160">
    <property type="entry name" value="Cyanuric acid hydrolase/Barbituras, RU C"/>
    <property type="match status" value="1"/>
</dbReference>
<comment type="caution">
    <text evidence="3">Lacks conserved residue(s) required for the propagation of feature annotation.</text>
</comment>
<comment type="activity regulation">
    <text evidence="3">Inhibited by barbituric acid.</text>
</comment>
<comment type="subunit">
    <text evidence="3">Homotetramer.</text>
</comment>
<dbReference type="STRING" id="398199.SAMN05421804_10231"/>
<dbReference type="GO" id="GO:0019381">
    <property type="term" value="P:atrazine catabolic process"/>
    <property type="evidence" value="ECO:0007669"/>
    <property type="project" value="UniProtKB-UniRule"/>
</dbReference>
<comment type="domain">
    <text evidence="3">The monomer structure is formed from three repeating units (RUs) that share the same structure as one another. The monomer, the active site and substrate all possess threefold rotational symmetry, to the extent that the active site possesses three potential Ser-Lys catalytic dyads. It is possible that any or all of the three active-site serines may act as nucleophile (albeit only one can do so per catalytic cycle).</text>
</comment>
<feature type="binding site" evidence="3">
    <location>
        <begin position="232"/>
        <end position="233"/>
    </location>
    <ligand>
        <name>substrate</name>
    </ligand>
</feature>
<dbReference type="EC" id="3.5.2.15" evidence="3"/>
<organism evidence="4 5">
    <name type="scientific">Proteiniclasticum ruminis</name>
    <dbReference type="NCBI Taxonomy" id="398199"/>
    <lineage>
        <taxon>Bacteria</taxon>
        <taxon>Bacillati</taxon>
        <taxon>Bacillota</taxon>
        <taxon>Clostridia</taxon>
        <taxon>Eubacteriales</taxon>
        <taxon>Clostridiaceae</taxon>
        <taxon>Proteiniclasticum</taxon>
    </lineage>
</organism>
<comment type="pathway">
    <text evidence="3">Xenobiotic degradation; atrazine degradation; biuret from cyanurate: step 1/1.</text>
</comment>
<dbReference type="Gene3D" id="3.30.1330.180">
    <property type="entry name" value="Cyanuric acid hydrolase/Barbiturase, RU B"/>
    <property type="match status" value="1"/>
</dbReference>